<reference evidence="1" key="1">
    <citation type="journal article" date="2019" name="bioRxiv">
        <title>The Genome of the Zebra Mussel, Dreissena polymorpha: A Resource for Invasive Species Research.</title>
        <authorList>
            <person name="McCartney M.A."/>
            <person name="Auch B."/>
            <person name="Kono T."/>
            <person name="Mallez S."/>
            <person name="Zhang Y."/>
            <person name="Obille A."/>
            <person name="Becker A."/>
            <person name="Abrahante J.E."/>
            <person name="Garbe J."/>
            <person name="Badalamenti J.P."/>
            <person name="Herman A."/>
            <person name="Mangelson H."/>
            <person name="Liachko I."/>
            <person name="Sullivan S."/>
            <person name="Sone E.D."/>
            <person name="Koren S."/>
            <person name="Silverstein K.A.T."/>
            <person name="Beckman K.B."/>
            <person name="Gohl D.M."/>
        </authorList>
    </citation>
    <scope>NUCLEOTIDE SEQUENCE</scope>
    <source>
        <strain evidence="1">Duluth1</strain>
        <tissue evidence="1">Whole animal</tissue>
    </source>
</reference>
<keyword evidence="2" id="KW-1185">Reference proteome</keyword>
<organism evidence="1 2">
    <name type="scientific">Dreissena polymorpha</name>
    <name type="common">Zebra mussel</name>
    <name type="synonym">Mytilus polymorpha</name>
    <dbReference type="NCBI Taxonomy" id="45954"/>
    <lineage>
        <taxon>Eukaryota</taxon>
        <taxon>Metazoa</taxon>
        <taxon>Spiralia</taxon>
        <taxon>Lophotrochozoa</taxon>
        <taxon>Mollusca</taxon>
        <taxon>Bivalvia</taxon>
        <taxon>Autobranchia</taxon>
        <taxon>Heteroconchia</taxon>
        <taxon>Euheterodonta</taxon>
        <taxon>Imparidentia</taxon>
        <taxon>Neoheterodontei</taxon>
        <taxon>Myida</taxon>
        <taxon>Dreissenoidea</taxon>
        <taxon>Dreissenidae</taxon>
        <taxon>Dreissena</taxon>
    </lineage>
</organism>
<reference evidence="1" key="2">
    <citation type="submission" date="2020-11" db="EMBL/GenBank/DDBJ databases">
        <authorList>
            <person name="McCartney M.A."/>
            <person name="Auch B."/>
            <person name="Kono T."/>
            <person name="Mallez S."/>
            <person name="Becker A."/>
            <person name="Gohl D.M."/>
            <person name="Silverstein K.A.T."/>
            <person name="Koren S."/>
            <person name="Bechman K.B."/>
            <person name="Herman A."/>
            <person name="Abrahante J.E."/>
            <person name="Garbe J."/>
        </authorList>
    </citation>
    <scope>NUCLEOTIDE SEQUENCE</scope>
    <source>
        <strain evidence="1">Duluth1</strain>
        <tissue evidence="1">Whole animal</tissue>
    </source>
</reference>
<name>A0A9D4JPE4_DREPO</name>
<dbReference type="Proteomes" id="UP000828390">
    <property type="component" value="Unassembled WGS sequence"/>
</dbReference>
<evidence type="ECO:0000313" key="2">
    <source>
        <dbReference type="Proteomes" id="UP000828390"/>
    </source>
</evidence>
<comment type="caution">
    <text evidence="1">The sequence shown here is derived from an EMBL/GenBank/DDBJ whole genome shotgun (WGS) entry which is preliminary data.</text>
</comment>
<dbReference type="EMBL" id="JAIWYP010000005">
    <property type="protein sequence ID" value="KAH3819576.1"/>
    <property type="molecule type" value="Genomic_DNA"/>
</dbReference>
<sequence>MNAEAEWRYDNISSNFLLTAFSKTERRALCFVCERTLCAWSRDSDFGARLAERYATLGNLLAQFQSAPRLYIT</sequence>
<protein>
    <submittedName>
        <fullName evidence="1">Uncharacterized protein</fullName>
    </submittedName>
</protein>
<evidence type="ECO:0000313" key="1">
    <source>
        <dbReference type="EMBL" id="KAH3819576.1"/>
    </source>
</evidence>
<accession>A0A9D4JPE4</accession>
<proteinExistence type="predicted"/>
<dbReference type="AlphaFoldDB" id="A0A9D4JPE4"/>
<gene>
    <name evidence="1" type="ORF">DPMN_121315</name>
</gene>